<accession>X1H1A4</accession>
<gene>
    <name evidence="1" type="ORF">S03H2_48372</name>
</gene>
<name>X1H1A4_9ZZZZ</name>
<sequence>MKLLTKEILKRLPKLRETEKQEDPIVQVKFFTPDAQWTWYSTEFDGEDTFFGYVKGLENELGYFSLSELKKVRGGFGLPVERDMYFKPCPLSEVMKG</sequence>
<dbReference type="AlphaFoldDB" id="X1H1A4"/>
<dbReference type="Pfam" id="PF11171">
    <property type="entry name" value="DUF2958"/>
    <property type="match status" value="1"/>
</dbReference>
<evidence type="ECO:0000313" key="1">
    <source>
        <dbReference type="EMBL" id="GAH63941.1"/>
    </source>
</evidence>
<reference evidence="1" key="1">
    <citation type="journal article" date="2014" name="Front. Microbiol.">
        <title>High frequency of phylogenetically diverse reductive dehalogenase-homologous genes in deep subseafloor sedimentary metagenomes.</title>
        <authorList>
            <person name="Kawai M."/>
            <person name="Futagami T."/>
            <person name="Toyoda A."/>
            <person name="Takaki Y."/>
            <person name="Nishi S."/>
            <person name="Hori S."/>
            <person name="Arai W."/>
            <person name="Tsubouchi T."/>
            <person name="Morono Y."/>
            <person name="Uchiyama I."/>
            <person name="Ito T."/>
            <person name="Fujiyama A."/>
            <person name="Inagaki F."/>
            <person name="Takami H."/>
        </authorList>
    </citation>
    <scope>NUCLEOTIDE SEQUENCE</scope>
    <source>
        <strain evidence="1">Expedition CK06-06</strain>
    </source>
</reference>
<dbReference type="EMBL" id="BARU01030493">
    <property type="protein sequence ID" value="GAH63941.1"/>
    <property type="molecule type" value="Genomic_DNA"/>
</dbReference>
<comment type="caution">
    <text evidence="1">The sequence shown here is derived from an EMBL/GenBank/DDBJ whole genome shotgun (WGS) entry which is preliminary data.</text>
</comment>
<dbReference type="InterPro" id="IPR021341">
    <property type="entry name" value="DUF2958"/>
</dbReference>
<protein>
    <recommendedName>
        <fullName evidence="2">DUF2958 domain-containing protein</fullName>
    </recommendedName>
</protein>
<evidence type="ECO:0008006" key="2">
    <source>
        <dbReference type="Google" id="ProtNLM"/>
    </source>
</evidence>
<organism evidence="1">
    <name type="scientific">marine sediment metagenome</name>
    <dbReference type="NCBI Taxonomy" id="412755"/>
    <lineage>
        <taxon>unclassified sequences</taxon>
        <taxon>metagenomes</taxon>
        <taxon>ecological metagenomes</taxon>
    </lineage>
</organism>
<proteinExistence type="predicted"/>